<evidence type="ECO:0008006" key="2">
    <source>
        <dbReference type="Google" id="ProtNLM"/>
    </source>
</evidence>
<protein>
    <recommendedName>
        <fullName evidence="2">SusD/RagB family nutrient-binding outer membrane lipoprotein</fullName>
    </recommendedName>
</protein>
<organism evidence="1">
    <name type="scientific">marine metagenome</name>
    <dbReference type="NCBI Taxonomy" id="408172"/>
    <lineage>
        <taxon>unclassified sequences</taxon>
        <taxon>metagenomes</taxon>
        <taxon>ecological metagenomes</taxon>
    </lineage>
</organism>
<reference evidence="1" key="1">
    <citation type="submission" date="2018-05" db="EMBL/GenBank/DDBJ databases">
        <authorList>
            <person name="Lanie J.A."/>
            <person name="Ng W.-L."/>
            <person name="Kazmierczak K.M."/>
            <person name="Andrzejewski T.M."/>
            <person name="Davidsen T.M."/>
            <person name="Wayne K.J."/>
            <person name="Tettelin H."/>
            <person name="Glass J.I."/>
            <person name="Rusch D."/>
            <person name="Podicherti R."/>
            <person name="Tsui H.-C.T."/>
            <person name="Winkler M.E."/>
        </authorList>
    </citation>
    <scope>NUCLEOTIDE SEQUENCE</scope>
</reference>
<dbReference type="InterPro" id="IPR011990">
    <property type="entry name" value="TPR-like_helical_dom_sf"/>
</dbReference>
<gene>
    <name evidence="1" type="ORF">METZ01_LOCUS65011</name>
</gene>
<accession>A0A381TBS7</accession>
<dbReference type="SUPFAM" id="SSF48452">
    <property type="entry name" value="TPR-like"/>
    <property type="match status" value="1"/>
</dbReference>
<dbReference type="InterPro" id="IPR041662">
    <property type="entry name" value="SusD-like_2"/>
</dbReference>
<sequence length="482" mass="52289">MDSYSIAKRALVAGLVLALAACDDSLTDINTNPNAPTDVGAEFLLPQSIRGAVEATFGAGQMLSHTAIWPQQAVQLQYPDEEEGSVRASRMQSYWNNFYVGPLMDVQRVIEKGVADSNVNYEGVGRIWKSYVFHIVTDLWGDVPYSEALIGDSITTPVYDAQKDIYTGMIADLTTGAGKLSSAATGFGSGDILYGNDMVKWGRFANSLRMRLAMRMSEVDPTAAKAAFIAAYSAGPFQSNADNAKLAWPGSPYENPLYENWTGRDDHGVSATMIDTLTSLSDPRRELYAEPATQDGTTYRGQPSGKITQEFSLAYYSRIGNYWRKDGKSTPTVIMSYSEVLLLAAEAAKLGWISGDAGALYTAGIQASMEQYAGATNAPTAAEITAYLAQSAITYNATNGLDQIHLQQWIGLFMGGSEAWSNVRRTDSPNLVAGPDLTLSRIPVRFSYPALEESLNKDNLDAAISRQGGGKALIDRVWWDVN</sequence>
<proteinExistence type="predicted"/>
<dbReference type="EMBL" id="UINC01004146">
    <property type="protein sequence ID" value="SVA12157.1"/>
    <property type="molecule type" value="Genomic_DNA"/>
</dbReference>
<evidence type="ECO:0000313" key="1">
    <source>
        <dbReference type="EMBL" id="SVA12157.1"/>
    </source>
</evidence>
<dbReference type="AlphaFoldDB" id="A0A381TBS7"/>
<dbReference type="Pfam" id="PF12771">
    <property type="entry name" value="SusD-like_2"/>
    <property type="match status" value="1"/>
</dbReference>
<name>A0A381TBS7_9ZZZZ</name>
<dbReference type="Gene3D" id="1.25.40.390">
    <property type="match status" value="1"/>
</dbReference>